<dbReference type="Proteomes" id="UP000015530">
    <property type="component" value="Unassembled WGS sequence"/>
</dbReference>
<name>T0L326_COLGC</name>
<gene>
    <name evidence="1" type="ORF">CGLO_15000</name>
</gene>
<evidence type="ECO:0000313" key="2">
    <source>
        <dbReference type="Proteomes" id="UP000015530"/>
    </source>
</evidence>
<evidence type="ECO:0000313" key="1">
    <source>
        <dbReference type="EMBL" id="EQB46026.1"/>
    </source>
</evidence>
<accession>T0L326</accession>
<dbReference type="EMBL" id="AMYD01003559">
    <property type="protein sequence ID" value="EQB46026.1"/>
    <property type="molecule type" value="Genomic_DNA"/>
</dbReference>
<organism evidence="1 2">
    <name type="scientific">Colletotrichum gloeosporioides (strain Cg-14)</name>
    <name type="common">Anthracnose fungus</name>
    <name type="synonym">Glomerella cingulata</name>
    <dbReference type="NCBI Taxonomy" id="1237896"/>
    <lineage>
        <taxon>Eukaryota</taxon>
        <taxon>Fungi</taxon>
        <taxon>Dikarya</taxon>
        <taxon>Ascomycota</taxon>
        <taxon>Pezizomycotina</taxon>
        <taxon>Sordariomycetes</taxon>
        <taxon>Hypocreomycetidae</taxon>
        <taxon>Glomerellales</taxon>
        <taxon>Glomerellaceae</taxon>
        <taxon>Colletotrichum</taxon>
        <taxon>Colletotrichum gloeosporioides species complex</taxon>
    </lineage>
</organism>
<comment type="caution">
    <text evidence="1">The sequence shown here is derived from an EMBL/GenBank/DDBJ whole genome shotgun (WGS) entry which is preliminary data.</text>
</comment>
<reference evidence="2" key="1">
    <citation type="journal article" date="2013" name="Mol. Plant Microbe Interact.">
        <title>Global aspects of pacC regulation of pathogenicity genes in Colletotrichum gloeosporioides as revealed by transcriptome analysis.</title>
        <authorList>
            <person name="Alkan N."/>
            <person name="Meng X."/>
            <person name="Friedlander G."/>
            <person name="Reuveni E."/>
            <person name="Sukno S."/>
            <person name="Sherman A."/>
            <person name="Thon M."/>
            <person name="Fluhr R."/>
            <person name="Prusky D."/>
        </authorList>
    </citation>
    <scope>NUCLEOTIDE SEQUENCE [LARGE SCALE GENOMIC DNA]</scope>
    <source>
        <strain evidence="2">Cg-14</strain>
    </source>
</reference>
<protein>
    <submittedName>
        <fullName evidence="1">Uncharacterized protein</fullName>
    </submittedName>
</protein>
<dbReference type="HOGENOM" id="CLU_3437661_0_0_1"/>
<sequence>MRRYYSLIEVL</sequence>
<proteinExistence type="predicted"/>